<dbReference type="KEGG" id="ecc:c3569"/>
<dbReference type="eggNOG" id="COG2994">
    <property type="taxonomic scope" value="Bacteria"/>
</dbReference>
<keyword evidence="4" id="KW-1185">Reference proteome</keyword>
<dbReference type="AlphaFoldDB" id="A0A0H2VAH3"/>
<dbReference type="GO" id="GO:0009404">
    <property type="term" value="P:toxin metabolic process"/>
    <property type="evidence" value="ECO:0007669"/>
    <property type="project" value="UniProtKB-UniRule"/>
</dbReference>
<name>A0A0H2VAH3_ECOL6</name>
<comment type="similarity">
    <text evidence="1 2">Belongs to the RTX toxin acyltransferase family.</text>
</comment>
<comment type="subcellular location">
    <subcellularLocation>
        <location evidence="2">Cytoplasm</location>
    </subcellularLocation>
</comment>
<accession>A0A0H2VAH3</accession>
<evidence type="ECO:0000313" key="4">
    <source>
        <dbReference type="Proteomes" id="UP000001410"/>
    </source>
</evidence>
<dbReference type="PRINTS" id="PR01489">
    <property type="entry name" value="RTXTOXINC"/>
</dbReference>
<dbReference type="STRING" id="199310.c3569"/>
<keyword evidence="2" id="KW-0012">Acyltransferase</keyword>
<evidence type="ECO:0000313" key="3">
    <source>
        <dbReference type="EMBL" id="AAN82017.1"/>
    </source>
</evidence>
<sequence>MVCFFLPATAMNAFFMLMCVMKLNARNIFKGLISFSHRLRLLIQEYNLIYSELIMNMNNPLEVLGHVSWLWASSPLHRNWPVSLFAINVLPAIRANQYALLTRDNYPVAYCSWANLSLENEIKYLNDVTSLVAEDWTSGDRKWFIDWIAPFGDNGALYKYMRKKFPDELFRAIRVDPKTHVGKVSEFHGGKIDKQLANKIFKQYYHELITEVKNKTDFNFSLTG</sequence>
<comment type="function">
    <text evidence="2">Involved in fatty acylation of protoxin at internal lysine residues, thereby converting it to the active toxin.</text>
</comment>
<dbReference type="InterPro" id="IPR003996">
    <property type="entry name" value="RTX_toxin-activating_protC_bac"/>
</dbReference>
<dbReference type="Pfam" id="PF02794">
    <property type="entry name" value="HlyC"/>
    <property type="match status" value="1"/>
</dbReference>
<dbReference type="Proteomes" id="UP000001410">
    <property type="component" value="Chromosome"/>
</dbReference>
<reference evidence="3 4" key="1">
    <citation type="journal article" date="2002" name="Proc. Natl. Acad. Sci. U.S.A.">
        <title>Extensive mosaic structure revealed by the complete genome sequence of uropathogenic Escherichia coli.</title>
        <authorList>
            <person name="Welch R.A."/>
            <person name="Burland V."/>
            <person name="Plunkett G.III."/>
            <person name="Redford P."/>
            <person name="Roesch P."/>
            <person name="Rasko D."/>
            <person name="Buckles E.L."/>
            <person name="Liou S.R."/>
            <person name="Boutin A."/>
            <person name="Hackett J."/>
            <person name="Stroud D."/>
            <person name="Mayhew G.F."/>
            <person name="Rose D.J."/>
            <person name="Zhou S."/>
            <person name="Schwartz D.C."/>
            <person name="Perna N.T."/>
            <person name="Mobley H.L."/>
            <person name="Donnenberg M.S."/>
            <person name="Blattner F.R."/>
        </authorList>
    </citation>
    <scope>NUCLEOTIDE SEQUENCE [LARGE SCALE GENOMIC DNA]</scope>
    <source>
        <strain evidence="4">CFT073 / ATCC 700928 / UPEC</strain>
    </source>
</reference>
<protein>
    <recommendedName>
        <fullName evidence="2">RTX toxin-activating lysine-acyltransferase</fullName>
        <ecNumber evidence="2">2.3.1.-</ecNumber>
    </recommendedName>
</protein>
<dbReference type="EMBL" id="AE014075">
    <property type="protein sequence ID" value="AAN82017.1"/>
    <property type="molecule type" value="Genomic_DNA"/>
</dbReference>
<evidence type="ECO:0000256" key="1">
    <source>
        <dbReference type="ARBA" id="ARBA00005686"/>
    </source>
</evidence>
<dbReference type="GO" id="GO:0005737">
    <property type="term" value="C:cytoplasm"/>
    <property type="evidence" value="ECO:0007669"/>
    <property type="project" value="UniProtKB-SubCell"/>
</dbReference>
<organism evidence="3 4">
    <name type="scientific">Escherichia coli O6:H1 (strain CFT073 / ATCC 700928 / UPEC)</name>
    <dbReference type="NCBI Taxonomy" id="199310"/>
    <lineage>
        <taxon>Bacteria</taxon>
        <taxon>Pseudomonadati</taxon>
        <taxon>Pseudomonadota</taxon>
        <taxon>Gammaproteobacteria</taxon>
        <taxon>Enterobacterales</taxon>
        <taxon>Enterobacteriaceae</taxon>
        <taxon>Escherichia</taxon>
    </lineage>
</organism>
<gene>
    <name evidence="3" type="primary">hlyC</name>
    <name evidence="3" type="ordered locus">c3569</name>
</gene>
<evidence type="ECO:0000256" key="2">
    <source>
        <dbReference type="RuleBase" id="RU368102"/>
    </source>
</evidence>
<dbReference type="GO" id="GO:0016746">
    <property type="term" value="F:acyltransferase activity"/>
    <property type="evidence" value="ECO:0007669"/>
    <property type="project" value="UniProtKB-UniRule"/>
</dbReference>
<keyword evidence="2" id="KW-0963">Cytoplasm</keyword>
<dbReference type="GO" id="GO:0031640">
    <property type="term" value="P:killing of cells of another organism"/>
    <property type="evidence" value="ECO:0007669"/>
    <property type="project" value="UniProtKB-KW"/>
</dbReference>
<dbReference type="EC" id="2.3.1.-" evidence="2"/>
<dbReference type="HOGENOM" id="CLU_116529_0_1_6"/>
<proteinExistence type="inferred from homology"/>
<keyword evidence="2" id="KW-0808">Transferase</keyword>
<dbReference type="SMR" id="A0A0H2VAH3"/>
<keyword evidence="2" id="KW-0204">Cytolysis</keyword>